<evidence type="ECO:0008006" key="3">
    <source>
        <dbReference type="Google" id="ProtNLM"/>
    </source>
</evidence>
<dbReference type="Pfam" id="PF05705">
    <property type="entry name" value="DUF829"/>
    <property type="match status" value="1"/>
</dbReference>
<organism evidence="1 2">
    <name type="scientific">Diploscapter pachys</name>
    <dbReference type="NCBI Taxonomy" id="2018661"/>
    <lineage>
        <taxon>Eukaryota</taxon>
        <taxon>Metazoa</taxon>
        <taxon>Ecdysozoa</taxon>
        <taxon>Nematoda</taxon>
        <taxon>Chromadorea</taxon>
        <taxon>Rhabditida</taxon>
        <taxon>Rhabditina</taxon>
        <taxon>Rhabditomorpha</taxon>
        <taxon>Rhabditoidea</taxon>
        <taxon>Rhabditidae</taxon>
        <taxon>Diploscapter</taxon>
    </lineage>
</organism>
<evidence type="ECO:0000313" key="2">
    <source>
        <dbReference type="Proteomes" id="UP000218231"/>
    </source>
</evidence>
<dbReference type="PANTHER" id="PTHR12265">
    <property type="entry name" value="TRANSMEMBRANE PROTEIN 53"/>
    <property type="match status" value="1"/>
</dbReference>
<comment type="caution">
    <text evidence="1">The sequence shown here is derived from an EMBL/GenBank/DDBJ whole genome shotgun (WGS) entry which is preliminary data.</text>
</comment>
<dbReference type="PANTHER" id="PTHR12265:SF6">
    <property type="entry name" value="TRANSMEMBRANE PROTEIN 53"/>
    <property type="match status" value="1"/>
</dbReference>
<gene>
    <name evidence="1" type="ORF">WR25_21175</name>
</gene>
<dbReference type="EMBL" id="LIAE01006889">
    <property type="protein sequence ID" value="PAV84077.1"/>
    <property type="molecule type" value="Genomic_DNA"/>
</dbReference>
<dbReference type="InterPro" id="IPR029058">
    <property type="entry name" value="AB_hydrolase_fold"/>
</dbReference>
<proteinExistence type="predicted"/>
<protein>
    <recommendedName>
        <fullName evidence="3">AB hydrolase-1 domain-containing protein</fullName>
    </recommendedName>
</protein>
<reference evidence="1 2" key="1">
    <citation type="journal article" date="2017" name="Curr. Biol.">
        <title>Genome architecture and evolution of a unichromosomal asexual nematode.</title>
        <authorList>
            <person name="Fradin H."/>
            <person name="Zegar C."/>
            <person name="Gutwein M."/>
            <person name="Lucas J."/>
            <person name="Kovtun M."/>
            <person name="Corcoran D."/>
            <person name="Baugh L.R."/>
            <person name="Kiontke K."/>
            <person name="Gunsalus K."/>
            <person name="Fitch D.H."/>
            <person name="Piano F."/>
        </authorList>
    </citation>
    <scope>NUCLEOTIDE SEQUENCE [LARGE SCALE GENOMIC DNA]</scope>
    <source>
        <strain evidence="1">PF1309</strain>
    </source>
</reference>
<dbReference type="Proteomes" id="UP000218231">
    <property type="component" value="Unassembled WGS sequence"/>
</dbReference>
<evidence type="ECO:0000313" key="1">
    <source>
        <dbReference type="EMBL" id="PAV84077.1"/>
    </source>
</evidence>
<accession>A0A2A2LDD8</accession>
<dbReference type="AlphaFoldDB" id="A0A2A2LDD8"/>
<name>A0A2A2LDD8_9BILA</name>
<dbReference type="InterPro" id="IPR008547">
    <property type="entry name" value="DUF829_TMEM53"/>
</dbReference>
<dbReference type="OrthoDB" id="77878at2759"/>
<keyword evidence="2" id="KW-1185">Reference proteome</keyword>
<dbReference type="SUPFAM" id="SSF53474">
    <property type="entry name" value="alpha/beta-Hydrolases"/>
    <property type="match status" value="1"/>
</dbReference>
<sequence>MTLRRIPVGIPSLLLTTIPQRTTPFLFRPHELAQAKRAFFTRIVHEPLLKQSNPEAIKALTQPDGSVKLPDSEEKKPVILLLGWAGADEKHLWKYASFYNEAGYRVCLINPSCYHPRIPNSRVGFYMSPLFQAVKAKPGDFTSYAKCPIIVHLFSMNGVRCLVSFWQWTEAEQKAHLRNRIKGIIFDSAPTIPRGSQEAKAVVMSTPKVEGPLQSWISDETRTAFLHHFFNFRNGIMHTFGNLFPKTRSLNTLYYYLRDNMQLPSKQLYIYSTIDDMIREKYVIRFIENQQSLKKDVTVLRYEDSPHVAHFRTDPKKYRAACLEHVHRIEQAEA</sequence>